<sequence length="65" mass="7940">MLLKKESLDFQMVFFILRCCFKIRHFIEVHFLIQLEYFALVMKQTFLPVVIHFVKSMASEKFCIY</sequence>
<reference evidence="1 2" key="1">
    <citation type="submission" date="2024-04" db="EMBL/GenBank/DDBJ databases">
        <authorList>
            <person name="Rising A."/>
            <person name="Reimegard J."/>
            <person name="Sonavane S."/>
            <person name="Akerstrom W."/>
            <person name="Nylinder S."/>
            <person name="Hedman E."/>
            <person name="Kallberg Y."/>
        </authorList>
    </citation>
    <scope>NUCLEOTIDE SEQUENCE [LARGE SCALE GENOMIC DNA]</scope>
</reference>
<accession>A0AAV1ZTV2</accession>
<organism evidence="1 2">
    <name type="scientific">Larinioides sclopetarius</name>
    <dbReference type="NCBI Taxonomy" id="280406"/>
    <lineage>
        <taxon>Eukaryota</taxon>
        <taxon>Metazoa</taxon>
        <taxon>Ecdysozoa</taxon>
        <taxon>Arthropoda</taxon>
        <taxon>Chelicerata</taxon>
        <taxon>Arachnida</taxon>
        <taxon>Araneae</taxon>
        <taxon>Araneomorphae</taxon>
        <taxon>Entelegynae</taxon>
        <taxon>Araneoidea</taxon>
        <taxon>Araneidae</taxon>
        <taxon>Larinioides</taxon>
    </lineage>
</organism>
<dbReference type="EMBL" id="CAXIEN010000083">
    <property type="protein sequence ID" value="CAL1275258.1"/>
    <property type="molecule type" value="Genomic_DNA"/>
</dbReference>
<protein>
    <submittedName>
        <fullName evidence="1">Uncharacterized protein</fullName>
    </submittedName>
</protein>
<evidence type="ECO:0000313" key="2">
    <source>
        <dbReference type="Proteomes" id="UP001497382"/>
    </source>
</evidence>
<comment type="caution">
    <text evidence="1">The sequence shown here is derived from an EMBL/GenBank/DDBJ whole genome shotgun (WGS) entry which is preliminary data.</text>
</comment>
<keyword evidence="2" id="KW-1185">Reference proteome</keyword>
<dbReference type="Proteomes" id="UP001497382">
    <property type="component" value="Unassembled WGS sequence"/>
</dbReference>
<dbReference type="AlphaFoldDB" id="A0AAV1ZTV2"/>
<gene>
    <name evidence="1" type="ORF">LARSCL_LOCUS7972</name>
</gene>
<name>A0AAV1ZTV2_9ARAC</name>
<evidence type="ECO:0000313" key="1">
    <source>
        <dbReference type="EMBL" id="CAL1275258.1"/>
    </source>
</evidence>
<proteinExistence type="predicted"/>